<dbReference type="RefSeq" id="WP_252576768.1">
    <property type="nucleotide sequence ID" value="NZ_CP099397.1"/>
</dbReference>
<gene>
    <name evidence="3" type="ORF">L1F06_012160</name>
</gene>
<dbReference type="Pfam" id="PF07007">
    <property type="entry name" value="LprI"/>
    <property type="match status" value="1"/>
</dbReference>
<evidence type="ECO:0000313" key="3">
    <source>
        <dbReference type="EMBL" id="USR42133.1"/>
    </source>
</evidence>
<dbReference type="Proteomes" id="UP001054897">
    <property type="component" value="Chromosome"/>
</dbReference>
<accession>A0ABY5AGU3</accession>
<reference evidence="3" key="1">
    <citation type="submission" date="2022-06" db="EMBL/GenBank/DDBJ databases">
        <title>Complete genome of Pseudomonas hydrolytica DSWY01T.</title>
        <authorList>
            <person name="Jung J."/>
            <person name="Jeon C.O."/>
        </authorList>
    </citation>
    <scope>NUCLEOTIDE SEQUENCE</scope>
    <source>
        <strain evidence="3">DSWY01</strain>
    </source>
</reference>
<organism evidence="3 4">
    <name type="scientific">Ectopseudomonas hydrolytica</name>
    <dbReference type="NCBI Taxonomy" id="2493633"/>
    <lineage>
        <taxon>Bacteria</taxon>
        <taxon>Pseudomonadati</taxon>
        <taxon>Pseudomonadota</taxon>
        <taxon>Gammaproteobacteria</taxon>
        <taxon>Pseudomonadales</taxon>
        <taxon>Pseudomonadaceae</taxon>
        <taxon>Ectopseudomonas</taxon>
    </lineage>
</organism>
<evidence type="ECO:0000256" key="1">
    <source>
        <dbReference type="SAM" id="SignalP"/>
    </source>
</evidence>
<feature type="chain" id="PRO_5045621969" evidence="1">
    <location>
        <begin position="22"/>
        <end position="129"/>
    </location>
</feature>
<sequence length="129" mass="14522">MTMPTLYKYLSLVFLPLTAWADYDMQYQACRDASGAINNASVAGCAEGVSEAAKKEMNRVYQQLFLKLQEGAPQDAQQLEATQKAWLIYRNGQCDLQGKHVGSPMYYTCPMQLNIQRVEELKFLLENGG</sequence>
<keyword evidence="4" id="KW-1185">Reference proteome</keyword>
<name>A0ABY5AGU3_9GAMM</name>
<dbReference type="InterPro" id="IPR009739">
    <property type="entry name" value="LprI-like_N"/>
</dbReference>
<feature type="signal peptide" evidence="1">
    <location>
        <begin position="1"/>
        <end position="21"/>
    </location>
</feature>
<evidence type="ECO:0000313" key="4">
    <source>
        <dbReference type="Proteomes" id="UP001054897"/>
    </source>
</evidence>
<dbReference type="GeneID" id="300081737"/>
<proteinExistence type="predicted"/>
<dbReference type="EMBL" id="CP099397">
    <property type="protein sequence ID" value="USR42133.1"/>
    <property type="molecule type" value="Genomic_DNA"/>
</dbReference>
<dbReference type="Gene3D" id="1.20.1270.180">
    <property type="match status" value="1"/>
</dbReference>
<evidence type="ECO:0000259" key="2">
    <source>
        <dbReference type="Pfam" id="PF07007"/>
    </source>
</evidence>
<protein>
    <submittedName>
        <fullName evidence="3">DUF1311 domain-containing protein</fullName>
    </submittedName>
</protein>
<feature type="domain" description="Lysozyme inhibitor LprI-like N-terminal" evidence="2">
    <location>
        <begin position="30"/>
        <end position="121"/>
    </location>
</feature>
<keyword evidence="1" id="KW-0732">Signal</keyword>